<keyword evidence="5 7" id="KW-0472">Membrane</keyword>
<comment type="similarity">
    <text evidence="6">Belongs to the ABC-4 integral membrane protein family.</text>
</comment>
<feature type="transmembrane region" description="Helical" evidence="7">
    <location>
        <begin position="256"/>
        <end position="280"/>
    </location>
</feature>
<feature type="domain" description="ABC3 transporter permease C-terminal" evidence="8">
    <location>
        <begin position="260"/>
        <end position="369"/>
    </location>
</feature>
<dbReference type="EMBL" id="BOMY01000034">
    <property type="protein sequence ID" value="GIF22620.1"/>
    <property type="molecule type" value="Genomic_DNA"/>
</dbReference>
<dbReference type="GO" id="GO:0022857">
    <property type="term" value="F:transmembrane transporter activity"/>
    <property type="evidence" value="ECO:0007669"/>
    <property type="project" value="TreeGrafter"/>
</dbReference>
<feature type="transmembrane region" description="Helical" evidence="7">
    <location>
        <begin position="786"/>
        <end position="806"/>
    </location>
</feature>
<dbReference type="GO" id="GO:0005886">
    <property type="term" value="C:plasma membrane"/>
    <property type="evidence" value="ECO:0007669"/>
    <property type="project" value="UniProtKB-SubCell"/>
</dbReference>
<reference evidence="10" key="1">
    <citation type="submission" date="2021-01" db="EMBL/GenBank/DDBJ databases">
        <title>Whole genome shotgun sequence of Actinoplanes tereljensis NBRC 105297.</title>
        <authorList>
            <person name="Komaki H."/>
            <person name="Tamura T."/>
        </authorList>
    </citation>
    <scope>NUCLEOTIDE SEQUENCE</scope>
    <source>
        <strain evidence="10">NBRC 105297</strain>
    </source>
</reference>
<feature type="domain" description="MacB-like periplasmic core" evidence="9">
    <location>
        <begin position="23"/>
        <end position="224"/>
    </location>
</feature>
<organism evidence="10 11">
    <name type="scientific">Paractinoplanes tereljensis</name>
    <dbReference type="NCBI Taxonomy" id="571912"/>
    <lineage>
        <taxon>Bacteria</taxon>
        <taxon>Bacillati</taxon>
        <taxon>Actinomycetota</taxon>
        <taxon>Actinomycetes</taxon>
        <taxon>Micromonosporales</taxon>
        <taxon>Micromonosporaceae</taxon>
        <taxon>Paractinoplanes</taxon>
    </lineage>
</organism>
<keyword evidence="11" id="KW-1185">Reference proteome</keyword>
<evidence type="ECO:0000256" key="6">
    <source>
        <dbReference type="ARBA" id="ARBA00038076"/>
    </source>
</evidence>
<feature type="transmembrane region" description="Helical" evidence="7">
    <location>
        <begin position="739"/>
        <end position="766"/>
    </location>
</feature>
<evidence type="ECO:0000313" key="11">
    <source>
        <dbReference type="Proteomes" id="UP000623608"/>
    </source>
</evidence>
<sequence>MLRMIVKGTVFRWRRLMLSGLAVMLGVTFVAGALILTATLGGSYTDVARRVQAGTDVVVSSADPISAAGVPAALTARLATVDGVAAATGVVSADGARLIGASGKVVSSPDQARLGVSWPGLGRAAQLRDGRGPGLDTEIAISAALARTAGVRVGDQAAVLTLRPKRTFTVVGVFDYPDTEQQVVAFTEPVAQTVMLGAPGAYSSISVAARAGVSAPELRQRVAEALGSGYRVRTGEQVSIADGADRGRSLSLTNDLLLGFAGVALFVGAFLILNTFSMLVAQRTRELALLRAMGASRRQLIGSVLAEAALVGFAGSVAGLAAGIGVGALVARAPLVVPGSAVGAAFAVGLLVTMLAALVPARHAARVPPIAALRDTEAPERPLTRLTVAGAVVFAAGAGLLGFGYAGGSASLLLGGVGAGFAGTVMLTPAAARPAAGLIGWVFAWSVPGRLARLNARRNPRRTAATAAALMVGVALLAGISTVFVSATTSVGRLVEDQVRADLMISGDANGAGRAGFDPAVLTRIAALPGVQAVTGLGEGGADIDGQRAYVETVTDVPALRDMLGLTVAAGRIGTLAADQILVDERNVTAAGPHVGDRVTVRLPRGEARQYTLAGVYTDTDLLNGWLLPASAAAGFRSGQPTQAFVRLRPGADAAAAKQQLTTLLADSPEVVVSDRAAYTAQQNAKADRLLRIVQLLLALAVVIAVLGIVNTVALSVLERTRELGLLRAVGLHRVQTMLMTAAEATVISIFGALLGVLTGAALGAATVRALQTQGVTDLVVPLDRMGAYLGLAVVTGVLASLPPAARAARLNVLRAIAHD</sequence>
<dbReference type="Pfam" id="PF02687">
    <property type="entry name" value="FtsX"/>
    <property type="match status" value="2"/>
</dbReference>
<dbReference type="Pfam" id="PF12704">
    <property type="entry name" value="MacB_PCD"/>
    <property type="match status" value="2"/>
</dbReference>
<feature type="transmembrane region" description="Helical" evidence="7">
    <location>
        <begin position="300"/>
        <end position="329"/>
    </location>
</feature>
<proteinExistence type="inferred from homology"/>
<accession>A0A919NQX9</accession>
<evidence type="ECO:0000256" key="4">
    <source>
        <dbReference type="ARBA" id="ARBA00022989"/>
    </source>
</evidence>
<dbReference type="InterPro" id="IPR050250">
    <property type="entry name" value="Macrolide_Exporter_MacB"/>
</dbReference>
<dbReference type="AlphaFoldDB" id="A0A919NQX9"/>
<dbReference type="PANTHER" id="PTHR30572">
    <property type="entry name" value="MEMBRANE COMPONENT OF TRANSPORTER-RELATED"/>
    <property type="match status" value="1"/>
</dbReference>
<evidence type="ECO:0000313" key="10">
    <source>
        <dbReference type="EMBL" id="GIF22620.1"/>
    </source>
</evidence>
<feature type="transmembrane region" description="Helical" evidence="7">
    <location>
        <begin position="382"/>
        <end position="406"/>
    </location>
</feature>
<protein>
    <submittedName>
        <fullName evidence="10">ABC transporter</fullName>
    </submittedName>
</protein>
<keyword evidence="2" id="KW-1003">Cell membrane</keyword>
<feature type="transmembrane region" description="Helical" evidence="7">
    <location>
        <begin position="412"/>
        <end position="443"/>
    </location>
</feature>
<dbReference type="Proteomes" id="UP000623608">
    <property type="component" value="Unassembled WGS sequence"/>
</dbReference>
<evidence type="ECO:0000256" key="1">
    <source>
        <dbReference type="ARBA" id="ARBA00004651"/>
    </source>
</evidence>
<evidence type="ECO:0000256" key="3">
    <source>
        <dbReference type="ARBA" id="ARBA00022692"/>
    </source>
</evidence>
<dbReference type="PANTHER" id="PTHR30572:SF4">
    <property type="entry name" value="ABC TRANSPORTER PERMEASE YTRF"/>
    <property type="match status" value="1"/>
</dbReference>
<evidence type="ECO:0000256" key="5">
    <source>
        <dbReference type="ARBA" id="ARBA00023136"/>
    </source>
</evidence>
<evidence type="ECO:0000256" key="2">
    <source>
        <dbReference type="ARBA" id="ARBA00022475"/>
    </source>
</evidence>
<comment type="subcellular location">
    <subcellularLocation>
        <location evidence="1">Cell membrane</location>
        <topology evidence="1">Multi-pass membrane protein</topology>
    </subcellularLocation>
</comment>
<name>A0A919NQX9_9ACTN</name>
<feature type="transmembrane region" description="Helical" evidence="7">
    <location>
        <begin position="464"/>
        <end position="485"/>
    </location>
</feature>
<feature type="transmembrane region" description="Helical" evidence="7">
    <location>
        <begin position="341"/>
        <end position="361"/>
    </location>
</feature>
<feature type="transmembrane region" description="Helical" evidence="7">
    <location>
        <begin position="696"/>
        <end position="718"/>
    </location>
</feature>
<evidence type="ECO:0000259" key="9">
    <source>
        <dbReference type="Pfam" id="PF12704"/>
    </source>
</evidence>
<evidence type="ECO:0000259" key="8">
    <source>
        <dbReference type="Pfam" id="PF02687"/>
    </source>
</evidence>
<dbReference type="InterPro" id="IPR025857">
    <property type="entry name" value="MacB_PCD"/>
</dbReference>
<evidence type="ECO:0000256" key="7">
    <source>
        <dbReference type="SAM" id="Phobius"/>
    </source>
</evidence>
<keyword evidence="3 7" id="KW-0812">Transmembrane</keyword>
<dbReference type="InterPro" id="IPR003838">
    <property type="entry name" value="ABC3_permease_C"/>
</dbReference>
<feature type="domain" description="ABC3 transporter permease C-terminal" evidence="8">
    <location>
        <begin position="697"/>
        <end position="812"/>
    </location>
</feature>
<comment type="caution">
    <text evidence="10">The sequence shown here is derived from an EMBL/GenBank/DDBJ whole genome shotgun (WGS) entry which is preliminary data.</text>
</comment>
<gene>
    <name evidence="10" type="ORF">Ate02nite_53500</name>
</gene>
<keyword evidence="4 7" id="KW-1133">Transmembrane helix</keyword>
<feature type="domain" description="MacB-like periplasmic core" evidence="9">
    <location>
        <begin position="463"/>
        <end position="663"/>
    </location>
</feature>